<evidence type="ECO:0000313" key="10">
    <source>
        <dbReference type="Proteomes" id="UP001196408"/>
    </source>
</evidence>
<dbReference type="EMBL" id="JAHOEF010000011">
    <property type="protein sequence ID" value="MBV3382163.1"/>
    <property type="molecule type" value="Genomic_DNA"/>
</dbReference>
<feature type="transmembrane region" description="Helical" evidence="7">
    <location>
        <begin position="164"/>
        <end position="183"/>
    </location>
</feature>
<evidence type="ECO:0000256" key="6">
    <source>
        <dbReference type="ARBA" id="ARBA00023136"/>
    </source>
</evidence>
<feature type="transmembrane region" description="Helical" evidence="7">
    <location>
        <begin position="6"/>
        <end position="25"/>
    </location>
</feature>
<dbReference type="GO" id="GO:0016020">
    <property type="term" value="C:membrane"/>
    <property type="evidence" value="ECO:0007669"/>
    <property type="project" value="UniProtKB-SubCell"/>
</dbReference>
<gene>
    <name evidence="8" type="ORF">KSV97_02755</name>
    <name evidence="9" type="ORF">KSW06_03040</name>
</gene>
<dbReference type="AlphaFoldDB" id="A0AAW4MU61"/>
<dbReference type="Proteomes" id="UP001197492">
    <property type="component" value="Unassembled WGS sequence"/>
</dbReference>
<dbReference type="EMBL" id="JAHOEL010000012">
    <property type="protein sequence ID" value="MBV3392240.1"/>
    <property type="molecule type" value="Genomic_DNA"/>
</dbReference>
<evidence type="ECO:0000313" key="9">
    <source>
        <dbReference type="EMBL" id="MBV3392240.1"/>
    </source>
</evidence>
<feature type="transmembrane region" description="Helical" evidence="7">
    <location>
        <begin position="287"/>
        <end position="307"/>
    </location>
</feature>
<feature type="transmembrane region" description="Helical" evidence="7">
    <location>
        <begin position="195"/>
        <end position="214"/>
    </location>
</feature>
<dbReference type="RefSeq" id="WP_217747175.1">
    <property type="nucleotide sequence ID" value="NZ_JAHOEB010000012.1"/>
</dbReference>
<feature type="transmembrane region" description="Helical" evidence="7">
    <location>
        <begin position="67"/>
        <end position="87"/>
    </location>
</feature>
<keyword evidence="11" id="KW-1185">Reference proteome</keyword>
<dbReference type="PANTHER" id="PTHR36838">
    <property type="entry name" value="AUXIN EFFLUX CARRIER FAMILY PROTEIN"/>
    <property type="match status" value="1"/>
</dbReference>
<evidence type="ECO:0000313" key="11">
    <source>
        <dbReference type="Proteomes" id="UP001197492"/>
    </source>
</evidence>
<feature type="transmembrane region" description="Helical" evidence="7">
    <location>
        <begin position="255"/>
        <end position="275"/>
    </location>
</feature>
<feature type="transmembrane region" description="Helical" evidence="7">
    <location>
        <begin position="226"/>
        <end position="249"/>
    </location>
</feature>
<feature type="transmembrane region" description="Helical" evidence="7">
    <location>
        <begin position="99"/>
        <end position="118"/>
    </location>
</feature>
<evidence type="ECO:0000256" key="4">
    <source>
        <dbReference type="ARBA" id="ARBA00022692"/>
    </source>
</evidence>
<keyword evidence="5 7" id="KW-1133">Transmembrane helix</keyword>
<dbReference type="PANTHER" id="PTHR36838:SF1">
    <property type="entry name" value="SLR1864 PROTEIN"/>
    <property type="match status" value="1"/>
</dbReference>
<keyword evidence="6 7" id="KW-0472">Membrane</keyword>
<proteinExistence type="predicted"/>
<dbReference type="InterPro" id="IPR004776">
    <property type="entry name" value="Mem_transp_PIN-like"/>
</dbReference>
<evidence type="ECO:0000256" key="1">
    <source>
        <dbReference type="ARBA" id="ARBA00004141"/>
    </source>
</evidence>
<dbReference type="Proteomes" id="UP001196408">
    <property type="component" value="Unassembled WGS sequence"/>
</dbReference>
<evidence type="ECO:0000256" key="5">
    <source>
        <dbReference type="ARBA" id="ARBA00022989"/>
    </source>
</evidence>
<evidence type="ECO:0000313" key="8">
    <source>
        <dbReference type="EMBL" id="MBV3382163.1"/>
    </source>
</evidence>
<evidence type="ECO:0000256" key="2">
    <source>
        <dbReference type="ARBA" id="ARBA00022448"/>
    </source>
</evidence>
<comment type="caution">
    <text evidence="8">The sequence shown here is derived from an EMBL/GenBank/DDBJ whole genome shotgun (WGS) entry which is preliminary data.</text>
</comment>
<evidence type="ECO:0000256" key="3">
    <source>
        <dbReference type="ARBA" id="ARBA00022475"/>
    </source>
</evidence>
<keyword evidence="4 7" id="KW-0812">Transmembrane</keyword>
<dbReference type="GO" id="GO:0055085">
    <property type="term" value="P:transmembrane transport"/>
    <property type="evidence" value="ECO:0007669"/>
    <property type="project" value="InterPro"/>
</dbReference>
<feature type="transmembrane region" description="Helical" evidence="7">
    <location>
        <begin position="130"/>
        <end position="152"/>
    </location>
</feature>
<organism evidence="8 10">
    <name type="scientific">Catenibacterium mitsuokai</name>
    <dbReference type="NCBI Taxonomy" id="100886"/>
    <lineage>
        <taxon>Bacteria</taxon>
        <taxon>Bacillati</taxon>
        <taxon>Bacillota</taxon>
        <taxon>Erysipelotrichia</taxon>
        <taxon>Erysipelotrichales</taxon>
        <taxon>Coprobacillaceae</taxon>
        <taxon>Catenibacterium</taxon>
    </lineage>
</organism>
<protein>
    <submittedName>
        <fullName evidence="8">AEC family transporter</fullName>
    </submittedName>
</protein>
<evidence type="ECO:0000256" key="7">
    <source>
        <dbReference type="SAM" id="Phobius"/>
    </source>
</evidence>
<keyword evidence="2" id="KW-0813">Transport</keyword>
<comment type="subcellular location">
    <subcellularLocation>
        <location evidence="1">Membrane</location>
        <topology evidence="1">Multi-pass membrane protein</topology>
    </subcellularLocation>
</comment>
<keyword evidence="3" id="KW-1003">Cell membrane</keyword>
<reference evidence="8 11" key="1">
    <citation type="submission" date="2021-06" db="EMBL/GenBank/DDBJ databases">
        <title>Collection of gut derived symbiotic bacterial strains cultured from healthy donors.</title>
        <authorList>
            <person name="Lin H."/>
            <person name="Littmann E."/>
            <person name="Pamer E.G."/>
        </authorList>
    </citation>
    <scope>NUCLEOTIDE SEQUENCE</scope>
    <source>
        <strain evidence="9 11">MSK.21.70</strain>
        <strain evidence="8">MSK.21.82</strain>
    </source>
</reference>
<accession>A0AAW4MU61</accession>
<sequence length="308" mass="33938">MDINVIIGQMVVLFVLMGLGFLLYRVNILDLNTNSKLTSLVLSVTTPCMVLNSVLCTEKYSDSKTIFTILGIAVITYVITPFIGLFINKLLHVPSNQTGLYVFMTVFSNIGFIGYPIMKAIFGNDSVFHTSLFGMVFNIMLFTLGVYLIGIGEQGSNKLNFKNLITPGVICSFLALILYLLHIRAPKIITDFTGMVGDMTTPLAMIIIGVTLGAMNIKDVFNELRVYIYTIIKQLIFPVIAYPAIAFLIKDSYLRGLTLIMLSMPVGSSAVLFTNKYGGDSGLAAKTIFMTTLISVFTIPLVVYMFLI</sequence>
<name>A0AAW4MU61_9FIRM</name>
<dbReference type="Pfam" id="PF03547">
    <property type="entry name" value="Mem_trans"/>
    <property type="match status" value="2"/>
</dbReference>